<comment type="caution">
    <text evidence="1">The sequence shown here is derived from an EMBL/GenBank/DDBJ whole genome shotgun (WGS) entry which is preliminary data.</text>
</comment>
<reference evidence="1" key="1">
    <citation type="journal article" date="2015" name="Nature">
        <title>Complex archaea that bridge the gap between prokaryotes and eukaryotes.</title>
        <authorList>
            <person name="Spang A."/>
            <person name="Saw J.H."/>
            <person name="Jorgensen S.L."/>
            <person name="Zaremba-Niedzwiedzka K."/>
            <person name="Martijn J."/>
            <person name="Lind A.E."/>
            <person name="van Eijk R."/>
            <person name="Schleper C."/>
            <person name="Guy L."/>
            <person name="Ettema T.J."/>
        </authorList>
    </citation>
    <scope>NUCLEOTIDE SEQUENCE</scope>
</reference>
<name>A0A0F9JHM7_9ZZZZ</name>
<gene>
    <name evidence="1" type="ORF">LCGC14_1756000</name>
</gene>
<dbReference type="EMBL" id="LAZR01016264">
    <property type="protein sequence ID" value="KKM05246.1"/>
    <property type="molecule type" value="Genomic_DNA"/>
</dbReference>
<dbReference type="AlphaFoldDB" id="A0A0F9JHM7"/>
<evidence type="ECO:0000313" key="1">
    <source>
        <dbReference type="EMBL" id="KKM05246.1"/>
    </source>
</evidence>
<protein>
    <submittedName>
        <fullName evidence="1">Uncharacterized protein</fullName>
    </submittedName>
</protein>
<organism evidence="1">
    <name type="scientific">marine sediment metagenome</name>
    <dbReference type="NCBI Taxonomy" id="412755"/>
    <lineage>
        <taxon>unclassified sequences</taxon>
        <taxon>metagenomes</taxon>
        <taxon>ecological metagenomes</taxon>
    </lineage>
</organism>
<sequence length="117" mass="12008">MSDVTLTVEVVTENLDALKDAEKGVGGISDSVIAMGKAFEKANPHLAGNVKQLELVKKGLQDIGAGAGAIAQVDAAITKAGGSSKEFAKEVGEISRKLTDTQKSTRALAQGLTGLTR</sequence>
<accession>A0A0F9JHM7</accession>
<proteinExistence type="predicted"/>